<organism evidence="3">
    <name type="scientific">Caulobacter sp. 73W</name>
    <dbReference type="NCBI Taxonomy" id="3161137"/>
    <lineage>
        <taxon>Bacteria</taxon>
        <taxon>Pseudomonadati</taxon>
        <taxon>Pseudomonadota</taxon>
        <taxon>Alphaproteobacteria</taxon>
        <taxon>Caulobacterales</taxon>
        <taxon>Caulobacteraceae</taxon>
        <taxon>Caulobacter</taxon>
    </lineage>
</organism>
<name>A0AB39KSG9_9CAUL</name>
<dbReference type="InterPro" id="IPR051781">
    <property type="entry name" value="Metallo-dep_Hydrolase"/>
</dbReference>
<sequence>MNKRLVCSAAAMALLLNVDMAAAQAVTVLDAERLFDGSAVIDKARVVIKDGKVVASGPQAEVAAPAGAKRVDLGDRFVMPGLVTAHSHVGMVQGLDVGGHNYSRETVGRDLAQFQRYGVVAVNALGMNAELFHTLRREWRGGAHGGADLYGAGGGVGAVDGAPPARMKPPASVMRPTTPEAARKAVDAMADAGVDMIKVWVDDLNGQSPKMTPEVYAAAIDQAHRRGLKAAVHIHALADAKGVVRAGADVIGHGVRDMPVDEEFTTLLRERGVWYIPTVNINEAEYIYAEHPEWLKDPFFRMAVTPALEAQLNDAQWRQAALDKAQPSRAAVSMNIANLRRVHAGGGKIAFGTDSGVTPLRIPGFAEHLELGHFVQAGLTPVEALTAATASSAALMGLKDRGCLAAGCRADLLVLRADPTADIANSRTIEAVWRNGAPIAQ</sequence>
<dbReference type="SUPFAM" id="SSF51338">
    <property type="entry name" value="Composite domain of metallo-dependent hydrolases"/>
    <property type="match status" value="1"/>
</dbReference>
<evidence type="ECO:0000259" key="2">
    <source>
        <dbReference type="Pfam" id="PF01979"/>
    </source>
</evidence>
<feature type="domain" description="Amidohydrolase-related" evidence="2">
    <location>
        <begin position="77"/>
        <end position="436"/>
    </location>
</feature>
<dbReference type="InterPro" id="IPR032466">
    <property type="entry name" value="Metal_Hydrolase"/>
</dbReference>
<evidence type="ECO:0000313" key="3">
    <source>
        <dbReference type="EMBL" id="XDO96665.1"/>
    </source>
</evidence>
<feature type="signal peptide" evidence="1">
    <location>
        <begin position="1"/>
        <end position="25"/>
    </location>
</feature>
<dbReference type="PANTHER" id="PTHR43135">
    <property type="entry name" value="ALPHA-D-RIBOSE 1-METHYLPHOSPHONATE 5-TRIPHOSPHATE DIPHOSPHATASE"/>
    <property type="match status" value="1"/>
</dbReference>
<evidence type="ECO:0000256" key="1">
    <source>
        <dbReference type="SAM" id="SignalP"/>
    </source>
</evidence>
<proteinExistence type="predicted"/>
<dbReference type="InterPro" id="IPR011059">
    <property type="entry name" value="Metal-dep_hydrolase_composite"/>
</dbReference>
<dbReference type="Pfam" id="PF01979">
    <property type="entry name" value="Amidohydro_1"/>
    <property type="match status" value="1"/>
</dbReference>
<dbReference type="PANTHER" id="PTHR43135:SF3">
    <property type="entry name" value="ALPHA-D-RIBOSE 1-METHYLPHOSPHONATE 5-TRIPHOSPHATE DIPHOSPHATASE"/>
    <property type="match status" value="1"/>
</dbReference>
<dbReference type="SUPFAM" id="SSF51556">
    <property type="entry name" value="Metallo-dependent hydrolases"/>
    <property type="match status" value="1"/>
</dbReference>
<dbReference type="InterPro" id="IPR006680">
    <property type="entry name" value="Amidohydro-rel"/>
</dbReference>
<dbReference type="RefSeq" id="WP_369059505.1">
    <property type="nucleotide sequence ID" value="NZ_CP158375.1"/>
</dbReference>
<keyword evidence="1" id="KW-0732">Signal</keyword>
<dbReference type="AlphaFoldDB" id="A0AB39KSG9"/>
<protein>
    <submittedName>
        <fullName evidence="3">Amidohydrolase family protein</fullName>
    </submittedName>
</protein>
<gene>
    <name evidence="3" type="ORF">ABOZ73_18155</name>
</gene>
<dbReference type="GO" id="GO:0016810">
    <property type="term" value="F:hydrolase activity, acting on carbon-nitrogen (but not peptide) bonds"/>
    <property type="evidence" value="ECO:0007669"/>
    <property type="project" value="InterPro"/>
</dbReference>
<feature type="chain" id="PRO_5044342634" evidence="1">
    <location>
        <begin position="26"/>
        <end position="441"/>
    </location>
</feature>
<dbReference type="EMBL" id="CP158375">
    <property type="protein sequence ID" value="XDO96665.1"/>
    <property type="molecule type" value="Genomic_DNA"/>
</dbReference>
<accession>A0AB39KSG9</accession>
<dbReference type="Gene3D" id="3.20.20.140">
    <property type="entry name" value="Metal-dependent hydrolases"/>
    <property type="match status" value="1"/>
</dbReference>
<reference evidence="3" key="1">
    <citation type="submission" date="2024-06" db="EMBL/GenBank/DDBJ databases">
        <title>Caulobacter inopinatus, sp. nov.</title>
        <authorList>
            <person name="Donachie S.P."/>
        </authorList>
    </citation>
    <scope>NUCLEOTIDE SEQUENCE</scope>
    <source>
        <strain evidence="3">73W</strain>
    </source>
</reference>
<dbReference type="Gene3D" id="2.30.40.10">
    <property type="entry name" value="Urease, subunit C, domain 1"/>
    <property type="match status" value="1"/>
</dbReference>